<gene>
    <name evidence="3" type="ORF">O4328_00635</name>
    <name evidence="4" type="ORF">Q5707_10410</name>
</gene>
<evidence type="ECO:0000313" key="3">
    <source>
        <dbReference type="EMBL" id="MCZ4582193.1"/>
    </source>
</evidence>
<reference evidence="4" key="2">
    <citation type="submission" date="2023-07" db="EMBL/GenBank/DDBJ databases">
        <title>Genomic analysis of Rhodococcus opacus VOC-14 with glycol ethers degradation activity.</title>
        <authorList>
            <person name="Narkevich D.A."/>
            <person name="Hlushen A.M."/>
            <person name="Akhremchuk A.E."/>
            <person name="Sikolenko M.A."/>
            <person name="Valentovich L.N."/>
        </authorList>
    </citation>
    <scope>NUCLEOTIDE SEQUENCE</scope>
    <source>
        <strain evidence="4">VOC-14</strain>
    </source>
</reference>
<dbReference type="Proteomes" id="UP001231166">
    <property type="component" value="Chromosome"/>
</dbReference>
<evidence type="ECO:0000313" key="4">
    <source>
        <dbReference type="EMBL" id="WLF49365.1"/>
    </source>
</evidence>
<keyword evidence="1 4" id="KW-0808">Transferase</keyword>
<proteinExistence type="predicted"/>
<dbReference type="Pfam" id="PF13649">
    <property type="entry name" value="Methyltransf_25"/>
    <property type="match status" value="1"/>
</dbReference>
<dbReference type="AlphaFoldDB" id="A0AAX3YLU8"/>
<dbReference type="SUPFAM" id="SSF53335">
    <property type="entry name" value="S-adenosyl-L-methionine-dependent methyltransferases"/>
    <property type="match status" value="1"/>
</dbReference>
<keyword evidence="5" id="KW-1185">Reference proteome</keyword>
<dbReference type="EMBL" id="JAPWIS010000001">
    <property type="protein sequence ID" value="MCZ4582193.1"/>
    <property type="molecule type" value="Genomic_DNA"/>
</dbReference>
<dbReference type="Proteomes" id="UP001066327">
    <property type="component" value="Unassembled WGS sequence"/>
</dbReference>
<evidence type="ECO:0000256" key="1">
    <source>
        <dbReference type="ARBA" id="ARBA00022679"/>
    </source>
</evidence>
<dbReference type="RefSeq" id="WP_082359717.1">
    <property type="nucleotide sequence ID" value="NZ_CP082160.1"/>
</dbReference>
<dbReference type="EC" id="2.1.1.-" evidence="4"/>
<dbReference type="EMBL" id="CP130953">
    <property type="protein sequence ID" value="WLF49365.1"/>
    <property type="molecule type" value="Genomic_DNA"/>
</dbReference>
<dbReference type="InterPro" id="IPR029063">
    <property type="entry name" value="SAM-dependent_MTases_sf"/>
</dbReference>
<dbReference type="CDD" id="cd02440">
    <property type="entry name" value="AdoMet_MTases"/>
    <property type="match status" value="1"/>
</dbReference>
<reference evidence="3" key="1">
    <citation type="submission" date="2022-12" db="EMBL/GenBank/DDBJ databases">
        <authorList>
            <person name="Krivoruchko A.V."/>
            <person name="Elkin A."/>
        </authorList>
    </citation>
    <scope>NUCLEOTIDE SEQUENCE</scope>
    <source>
        <strain evidence="3">IEGM 249</strain>
    </source>
</reference>
<feature type="domain" description="Methyltransferase" evidence="2">
    <location>
        <begin position="90"/>
        <end position="181"/>
    </location>
</feature>
<evidence type="ECO:0000313" key="6">
    <source>
        <dbReference type="Proteomes" id="UP001231166"/>
    </source>
</evidence>
<protein>
    <submittedName>
        <fullName evidence="4">Class I SAM-dependent methyltransferase</fullName>
        <ecNumber evidence="4">2.1.1.-</ecNumber>
    </submittedName>
</protein>
<keyword evidence="4" id="KW-0489">Methyltransferase</keyword>
<evidence type="ECO:0000313" key="5">
    <source>
        <dbReference type="Proteomes" id="UP001066327"/>
    </source>
</evidence>
<dbReference type="PANTHER" id="PTHR43861">
    <property type="entry name" value="TRANS-ACONITATE 2-METHYLTRANSFERASE-RELATED"/>
    <property type="match status" value="1"/>
</dbReference>
<sequence length="291" mass="32511">MSQPPGEPSKDWPPPEDRDRVHWNIERGLREELLASTPDTRESVTRDVYNRLFEEVPWHKAHVTDAASEEAFEEGWFQQYGALTRPTDTVVDVGCGRGGLIRRFAPAVRECIGIDASDAMVELANQERPANARFMVGSVLDPPLPPSSADFVISRQVMEHLHPHDVPEHLAAVLKILRPGGRFLIETPSRLTGPWDISRGFTPVATGFHLREYTNGELGAMLRDAGFRRVRSRAVPSRMLLHLGRAKRHAYVPVAVKAIIERPLQAAPISVRTKLAGPLSVREVLLIAERK</sequence>
<name>A0AAX3YLU8_RHOOP</name>
<accession>A0AAX3YLU8</accession>
<organism evidence="4 6">
    <name type="scientific">Rhodococcus opacus</name>
    <name type="common">Nocardia opaca</name>
    <dbReference type="NCBI Taxonomy" id="37919"/>
    <lineage>
        <taxon>Bacteria</taxon>
        <taxon>Bacillati</taxon>
        <taxon>Actinomycetota</taxon>
        <taxon>Actinomycetes</taxon>
        <taxon>Mycobacteriales</taxon>
        <taxon>Nocardiaceae</taxon>
        <taxon>Rhodococcus</taxon>
    </lineage>
</organism>
<dbReference type="Gene3D" id="3.40.50.150">
    <property type="entry name" value="Vaccinia Virus protein VP39"/>
    <property type="match status" value="1"/>
</dbReference>
<dbReference type="InterPro" id="IPR041698">
    <property type="entry name" value="Methyltransf_25"/>
</dbReference>
<evidence type="ECO:0000259" key="2">
    <source>
        <dbReference type="Pfam" id="PF13649"/>
    </source>
</evidence>
<dbReference type="GO" id="GO:0008168">
    <property type="term" value="F:methyltransferase activity"/>
    <property type="evidence" value="ECO:0007669"/>
    <property type="project" value="UniProtKB-KW"/>
</dbReference>
<dbReference type="GO" id="GO:0032259">
    <property type="term" value="P:methylation"/>
    <property type="evidence" value="ECO:0007669"/>
    <property type="project" value="UniProtKB-KW"/>
</dbReference>